<feature type="region of interest" description="Disordered" evidence="1">
    <location>
        <begin position="1"/>
        <end position="44"/>
    </location>
</feature>
<reference evidence="3 4" key="1">
    <citation type="submission" date="2016-10" db="EMBL/GenBank/DDBJ databases">
        <authorList>
            <person name="de Groot N.N."/>
        </authorList>
    </citation>
    <scope>NUCLEOTIDE SEQUENCE [LARGE SCALE GENOMIC DNA]</scope>
    <source>
        <strain evidence="3 4">CGMCC 4.5739</strain>
    </source>
</reference>
<dbReference type="InterPro" id="IPR009677">
    <property type="entry name" value="DUF1266"/>
</dbReference>
<evidence type="ECO:0000256" key="1">
    <source>
        <dbReference type="SAM" id="MobiDB-lite"/>
    </source>
</evidence>
<feature type="compositionally biased region" description="Basic and acidic residues" evidence="1">
    <location>
        <begin position="12"/>
        <end position="29"/>
    </location>
</feature>
<feature type="domain" description="DUF1266" evidence="2">
    <location>
        <begin position="218"/>
        <end position="426"/>
    </location>
</feature>
<dbReference type="AlphaFoldDB" id="A0A1I1MH09"/>
<sequence length="437" mass="48942">MGTGQSGQPGGRPEDTDRPGRTGLDHRGGGDGSPAEAADWEPPTETERLLYRAASTGDWDTFYERLGNTHLFFPQRQELSDVLGGARLPAFRSEQPPGLSVPVFTRGMMPPPTPGQVYEMTTLYHLARHWLRSADWLAVNPGTPLETFVPSRPRRWKRHAQRCDRLDQPRLMTLRTGRLRDTVAHGMACGALPMVDSHELWNDPGWHSRGYTYQRDELRHLWGITSRDTWLPRLAALVHAEHHDPLWEFVLQVRTAFRDAYHLLPDAGQWQQTTEQVMLGRTAEIVDATNRPPDFDLDTAIARTNALIERILRCEARFRADGVLGPDPGDIVRSVTAWDFGVGSGMARWGVGARFGEVAEAEEALRRISEGARSVYRSWADFAAGYLLGRCLHAGDEEFGTWYTELAAVHRLLRADPESPWLTVPWSDLPGDGAAAS</sequence>
<evidence type="ECO:0000259" key="2">
    <source>
        <dbReference type="Pfam" id="PF06889"/>
    </source>
</evidence>
<gene>
    <name evidence="3" type="ORF">SAMN05421773_106233</name>
</gene>
<dbReference type="OrthoDB" id="4322331at2"/>
<feature type="compositionally biased region" description="Gly residues" evidence="1">
    <location>
        <begin position="1"/>
        <end position="10"/>
    </location>
</feature>
<protein>
    <recommendedName>
        <fullName evidence="2">DUF1266 domain-containing protein</fullName>
    </recommendedName>
</protein>
<dbReference type="EMBL" id="FOLM01000006">
    <property type="protein sequence ID" value="SFC84092.1"/>
    <property type="molecule type" value="Genomic_DNA"/>
</dbReference>
<accession>A0A1I1MH09</accession>
<evidence type="ECO:0000313" key="3">
    <source>
        <dbReference type="EMBL" id="SFC84092.1"/>
    </source>
</evidence>
<dbReference type="STRING" id="910347.SAMN05421773_106233"/>
<dbReference type="Proteomes" id="UP000199207">
    <property type="component" value="Unassembled WGS sequence"/>
</dbReference>
<organism evidence="3 4">
    <name type="scientific">Streptomyces aidingensis</name>
    <dbReference type="NCBI Taxonomy" id="910347"/>
    <lineage>
        <taxon>Bacteria</taxon>
        <taxon>Bacillati</taxon>
        <taxon>Actinomycetota</taxon>
        <taxon>Actinomycetes</taxon>
        <taxon>Kitasatosporales</taxon>
        <taxon>Streptomycetaceae</taxon>
        <taxon>Streptomyces</taxon>
    </lineage>
</organism>
<evidence type="ECO:0000313" key="4">
    <source>
        <dbReference type="Proteomes" id="UP000199207"/>
    </source>
</evidence>
<dbReference type="RefSeq" id="WP_093839092.1">
    <property type="nucleotide sequence ID" value="NZ_FOLM01000006.1"/>
</dbReference>
<proteinExistence type="predicted"/>
<dbReference type="Pfam" id="PF06889">
    <property type="entry name" value="DUF1266"/>
    <property type="match status" value="1"/>
</dbReference>
<keyword evidence="4" id="KW-1185">Reference proteome</keyword>
<name>A0A1I1MH09_9ACTN</name>